<dbReference type="OrthoDB" id="5399138at2759"/>
<name>A0A8H6JEH5_9PEZI</name>
<reference evidence="11" key="1">
    <citation type="journal article" date="2020" name="Phytopathology">
        <title>Genome Sequence Resources of Colletotrichum truncatum, C. plurivorum, C. musicola, and C. sojae: Four Species Pathogenic to Soybean (Glycine max).</title>
        <authorList>
            <person name="Rogerio F."/>
            <person name="Boufleur T.R."/>
            <person name="Ciampi-Guillardi M."/>
            <person name="Sukno S.A."/>
            <person name="Thon M.R."/>
            <person name="Massola Junior N.S."/>
            <person name="Baroncelli R."/>
        </authorList>
    </citation>
    <scope>NUCLEOTIDE SEQUENCE</scope>
    <source>
        <strain evidence="11">LFN0074</strain>
    </source>
</reference>
<evidence type="ECO:0000256" key="5">
    <source>
        <dbReference type="ARBA" id="ARBA00022989"/>
    </source>
</evidence>
<evidence type="ECO:0000256" key="9">
    <source>
        <dbReference type="SAM" id="Phobius"/>
    </source>
</evidence>
<dbReference type="GO" id="GO:0005351">
    <property type="term" value="F:carbohydrate:proton symporter activity"/>
    <property type="evidence" value="ECO:0007669"/>
    <property type="project" value="TreeGrafter"/>
</dbReference>
<dbReference type="InterPro" id="IPR005828">
    <property type="entry name" value="MFS_sugar_transport-like"/>
</dbReference>
<evidence type="ECO:0000256" key="7">
    <source>
        <dbReference type="RuleBase" id="RU003346"/>
    </source>
</evidence>
<feature type="transmembrane region" description="Helical" evidence="9">
    <location>
        <begin position="292"/>
        <end position="313"/>
    </location>
</feature>
<keyword evidence="11" id="KW-0762">Sugar transport</keyword>
<organism evidence="11 12">
    <name type="scientific">Colletotrichum musicola</name>
    <dbReference type="NCBI Taxonomy" id="2175873"/>
    <lineage>
        <taxon>Eukaryota</taxon>
        <taxon>Fungi</taxon>
        <taxon>Dikarya</taxon>
        <taxon>Ascomycota</taxon>
        <taxon>Pezizomycotina</taxon>
        <taxon>Sordariomycetes</taxon>
        <taxon>Hypocreomycetidae</taxon>
        <taxon>Glomerellales</taxon>
        <taxon>Glomerellaceae</taxon>
        <taxon>Colletotrichum</taxon>
        <taxon>Colletotrichum orchidearum species complex</taxon>
    </lineage>
</organism>
<comment type="caution">
    <text evidence="11">The sequence shown here is derived from an EMBL/GenBank/DDBJ whole genome shotgun (WGS) entry which is preliminary data.</text>
</comment>
<evidence type="ECO:0000256" key="6">
    <source>
        <dbReference type="ARBA" id="ARBA00023136"/>
    </source>
</evidence>
<evidence type="ECO:0000256" key="1">
    <source>
        <dbReference type="ARBA" id="ARBA00004141"/>
    </source>
</evidence>
<dbReference type="Pfam" id="PF00083">
    <property type="entry name" value="Sugar_tr"/>
    <property type="match status" value="1"/>
</dbReference>
<evidence type="ECO:0000259" key="10">
    <source>
        <dbReference type="PROSITE" id="PS50850"/>
    </source>
</evidence>
<dbReference type="InterPro" id="IPR003663">
    <property type="entry name" value="Sugar/inositol_transpt"/>
</dbReference>
<dbReference type="InterPro" id="IPR005829">
    <property type="entry name" value="Sugar_transporter_CS"/>
</dbReference>
<keyword evidence="6 9" id="KW-0472">Membrane</keyword>
<evidence type="ECO:0000256" key="8">
    <source>
        <dbReference type="SAM" id="MobiDB-lite"/>
    </source>
</evidence>
<keyword evidence="4 9" id="KW-0812">Transmembrane</keyword>
<dbReference type="PRINTS" id="PR00171">
    <property type="entry name" value="SUGRTRNSPORT"/>
</dbReference>
<feature type="transmembrane region" description="Helical" evidence="9">
    <location>
        <begin position="320"/>
        <end position="341"/>
    </location>
</feature>
<dbReference type="InterPro" id="IPR036259">
    <property type="entry name" value="MFS_trans_sf"/>
</dbReference>
<feature type="transmembrane region" description="Helical" evidence="9">
    <location>
        <begin position="353"/>
        <end position="373"/>
    </location>
</feature>
<dbReference type="EMBL" id="WIGM01000812">
    <property type="protein sequence ID" value="KAF6811659.1"/>
    <property type="molecule type" value="Genomic_DNA"/>
</dbReference>
<dbReference type="PANTHER" id="PTHR48022:SF2">
    <property type="entry name" value="PLASTIDIC GLUCOSE TRANSPORTER 4"/>
    <property type="match status" value="1"/>
</dbReference>
<keyword evidence="12" id="KW-1185">Reference proteome</keyword>
<gene>
    <name evidence="11" type="ORF">CMUS01_13219</name>
</gene>
<keyword evidence="5 9" id="KW-1133">Transmembrane helix</keyword>
<dbReference type="NCBIfam" id="TIGR00879">
    <property type="entry name" value="SP"/>
    <property type="match status" value="1"/>
</dbReference>
<comment type="subcellular location">
    <subcellularLocation>
        <location evidence="1">Membrane</location>
        <topology evidence="1">Multi-pass membrane protein</topology>
    </subcellularLocation>
</comment>
<feature type="domain" description="Major facilitator superfamily (MFS) profile" evidence="10">
    <location>
        <begin position="13"/>
        <end position="450"/>
    </location>
</feature>
<dbReference type="PANTHER" id="PTHR48022">
    <property type="entry name" value="PLASTIDIC GLUCOSE TRANSPORTER 4"/>
    <property type="match status" value="1"/>
</dbReference>
<feature type="transmembrane region" description="Helical" evidence="9">
    <location>
        <begin position="140"/>
        <end position="157"/>
    </location>
</feature>
<feature type="compositionally biased region" description="Polar residues" evidence="8">
    <location>
        <begin position="500"/>
        <end position="513"/>
    </location>
</feature>
<comment type="similarity">
    <text evidence="2 7">Belongs to the major facilitator superfamily. Sugar transporter (TC 2.A.1.1) family.</text>
</comment>
<evidence type="ECO:0000313" key="11">
    <source>
        <dbReference type="EMBL" id="KAF6811659.1"/>
    </source>
</evidence>
<dbReference type="PROSITE" id="PS50850">
    <property type="entry name" value="MFS"/>
    <property type="match status" value="1"/>
</dbReference>
<keyword evidence="3 7" id="KW-0813">Transport</keyword>
<dbReference type="Gene3D" id="1.20.1250.20">
    <property type="entry name" value="MFS general substrate transporter like domains"/>
    <property type="match status" value="1"/>
</dbReference>
<dbReference type="PROSITE" id="PS00217">
    <property type="entry name" value="SUGAR_TRANSPORT_2"/>
    <property type="match status" value="1"/>
</dbReference>
<dbReference type="PROSITE" id="PS00216">
    <property type="entry name" value="SUGAR_TRANSPORT_1"/>
    <property type="match status" value="1"/>
</dbReference>
<dbReference type="FunFam" id="1.20.1250.20:FF:000134">
    <property type="entry name" value="MFS sugar transporter protein"/>
    <property type="match status" value="1"/>
</dbReference>
<protein>
    <submittedName>
        <fullName evidence="11">MFS sugar transporter</fullName>
    </submittedName>
</protein>
<dbReference type="AlphaFoldDB" id="A0A8H6JEH5"/>
<dbReference type="GO" id="GO:0016020">
    <property type="term" value="C:membrane"/>
    <property type="evidence" value="ECO:0007669"/>
    <property type="project" value="UniProtKB-SubCell"/>
</dbReference>
<feature type="transmembrane region" description="Helical" evidence="9">
    <location>
        <begin position="404"/>
        <end position="422"/>
    </location>
</feature>
<accession>A0A8H6JEH5</accession>
<evidence type="ECO:0000256" key="4">
    <source>
        <dbReference type="ARBA" id="ARBA00022692"/>
    </source>
</evidence>
<dbReference type="Proteomes" id="UP000639643">
    <property type="component" value="Unassembled WGS sequence"/>
</dbReference>
<dbReference type="InterPro" id="IPR050360">
    <property type="entry name" value="MFS_Sugar_Transporters"/>
</dbReference>
<evidence type="ECO:0000256" key="2">
    <source>
        <dbReference type="ARBA" id="ARBA00010992"/>
    </source>
</evidence>
<proteinExistence type="inferred from homology"/>
<evidence type="ECO:0000313" key="12">
    <source>
        <dbReference type="Proteomes" id="UP000639643"/>
    </source>
</evidence>
<feature type="transmembrane region" description="Helical" evidence="9">
    <location>
        <begin position="255"/>
        <end position="280"/>
    </location>
</feature>
<feature type="transmembrane region" description="Helical" evidence="9">
    <location>
        <begin position="50"/>
        <end position="70"/>
    </location>
</feature>
<sequence>MPPGKLIPNYVTASIALSFGGLLNGYESGCIGSIAHMEQFSADIGPMSSTVVGITVSMILLTGIAPALFAGRLADKSGRLRIMMPGAALFGIGALLQAASFSLGQFIFGRAVTGFGQGMFLPNIAVYISEIAPSRRRGRLTSLPQFMATLGICIGYFTGYTTSFIESSAAWRLPYVIQILLSAMLAISCRSLPESPRWLILQGRTQEAMTALRLLDFDMDEARRDFLDTPQEQPSLSNRQTLLLPFRGPYRYRTILALFFLSMIQLSGIDAIVYYAPALFEQAGISQSSSSLVASGVSSIAMFLISIPAFILADKWGRRTSAIGGGLCLSGLMALIGSLYAADIVSTVGAVRWVVILSVVLFGMTYCATWNIVAKIYASEIQPGNTRAAGNSISMASSFVSPDSAKFCNWLVALITPILLGASAYGAYYLFGGLTIFTSIVLALFMPETRGRSLENIQSEFRRPVLGVFRHLRIPGGPRAPADQWQAGQEGDPVELAARTQETAAASSSGIAA</sequence>
<dbReference type="InterPro" id="IPR020846">
    <property type="entry name" value="MFS_dom"/>
</dbReference>
<dbReference type="SUPFAM" id="SSF103473">
    <property type="entry name" value="MFS general substrate transporter"/>
    <property type="match status" value="1"/>
</dbReference>
<feature type="transmembrane region" description="Helical" evidence="9">
    <location>
        <begin position="82"/>
        <end position="101"/>
    </location>
</feature>
<feature type="region of interest" description="Disordered" evidence="8">
    <location>
        <begin position="479"/>
        <end position="513"/>
    </location>
</feature>
<evidence type="ECO:0000256" key="3">
    <source>
        <dbReference type="ARBA" id="ARBA00022448"/>
    </source>
</evidence>